<dbReference type="Proteomes" id="UP001235064">
    <property type="component" value="Unassembled WGS sequence"/>
</dbReference>
<dbReference type="PANTHER" id="PTHR11739">
    <property type="entry name" value="CITRATE SYNTHASE"/>
    <property type="match status" value="1"/>
</dbReference>
<comment type="pathway">
    <text evidence="1">Carbohydrate metabolism; tricarboxylic acid cycle.</text>
</comment>
<gene>
    <name evidence="5" type="ORF">QSV35_08730</name>
</gene>
<comment type="caution">
    <text evidence="5">The sequence shown here is derived from an EMBL/GenBank/DDBJ whole genome shotgun (WGS) entry which is preliminary data.</text>
</comment>
<sequence>MDDARLTAAQAAARLGVKPQTLYAYVSRGWLARERDAHGSTFDPLEIEAFAAQRTRRAPAESTASGSPLMVLDTDVALIEDDELFFRGMPAKDLARMHTFDAVAAWLWGEPLSPDRVLAAPDEFVRVARTVVEQLPAAASWIDRAVVAVRTLAIADPLRDDVDVAALGRVGEVIAAGLPRVLGGSGSSVPDALWHAIAGRDPSAAESDALNAAMVLSIDHDLAVSTFAGRVAASARGSGYAVVTAALGAFDSPLHGTASHAAAQLIASVVDGTPADRAIRTQLKTLGRRTPGFGQPLYRGVDARAAALLEFITPLRDGPRVLDAVAELRHAMRATHLEPNVDLALGALTVAAGLPDDAGALVFAVARSAGWIAHAQREYAEPPLRLRPRGRYIGPR</sequence>
<name>A0ABT7MY84_9MICO</name>
<organism evidence="5 6">
    <name type="scientific">Microbacterium candidum</name>
    <dbReference type="NCBI Taxonomy" id="3041922"/>
    <lineage>
        <taxon>Bacteria</taxon>
        <taxon>Bacillati</taxon>
        <taxon>Actinomycetota</taxon>
        <taxon>Actinomycetes</taxon>
        <taxon>Micrococcales</taxon>
        <taxon>Microbacteriaceae</taxon>
        <taxon>Microbacterium</taxon>
    </lineage>
</organism>
<dbReference type="EMBL" id="JASXSZ010000002">
    <property type="protein sequence ID" value="MDL9979419.1"/>
    <property type="molecule type" value="Genomic_DNA"/>
</dbReference>
<dbReference type="SUPFAM" id="SSF48256">
    <property type="entry name" value="Citrate synthase"/>
    <property type="match status" value="1"/>
</dbReference>
<dbReference type="PANTHER" id="PTHR11739:SF4">
    <property type="entry name" value="CITRATE SYNTHASE, PEROXISOMAL"/>
    <property type="match status" value="1"/>
</dbReference>
<dbReference type="EC" id="2.3.3.16" evidence="3"/>
<comment type="similarity">
    <text evidence="2">Belongs to the citrate synthase family.</text>
</comment>
<dbReference type="Gene3D" id="1.10.230.10">
    <property type="entry name" value="Cytochrome P450-Terp, domain 2"/>
    <property type="match status" value="1"/>
</dbReference>
<evidence type="ECO:0000256" key="4">
    <source>
        <dbReference type="ARBA" id="ARBA00022679"/>
    </source>
</evidence>
<dbReference type="RefSeq" id="WP_286288292.1">
    <property type="nucleotide sequence ID" value="NZ_JASXSZ010000002.1"/>
</dbReference>
<dbReference type="PRINTS" id="PR00143">
    <property type="entry name" value="CITRTSNTHASE"/>
</dbReference>
<protein>
    <recommendedName>
        <fullName evidence="3">citrate synthase (unknown stereospecificity)</fullName>
        <ecNumber evidence="3">2.3.3.16</ecNumber>
    </recommendedName>
</protein>
<dbReference type="SUPFAM" id="SSF46955">
    <property type="entry name" value="Putative DNA-binding domain"/>
    <property type="match status" value="1"/>
</dbReference>
<dbReference type="InterPro" id="IPR036969">
    <property type="entry name" value="Citrate_synthase_sf"/>
</dbReference>
<evidence type="ECO:0000313" key="6">
    <source>
        <dbReference type="Proteomes" id="UP001235064"/>
    </source>
</evidence>
<accession>A0ABT7MY84</accession>
<proteinExistence type="inferred from homology"/>
<keyword evidence="6" id="KW-1185">Reference proteome</keyword>
<dbReference type="InterPro" id="IPR016143">
    <property type="entry name" value="Citrate_synth-like_sm_a-sub"/>
</dbReference>
<evidence type="ECO:0000256" key="3">
    <source>
        <dbReference type="ARBA" id="ARBA00012972"/>
    </source>
</evidence>
<keyword evidence="4" id="KW-0808">Transferase</keyword>
<dbReference type="Pfam" id="PF00285">
    <property type="entry name" value="Citrate_synt"/>
    <property type="match status" value="1"/>
</dbReference>
<dbReference type="Gene3D" id="1.10.580.10">
    <property type="entry name" value="Citrate Synthase, domain 1"/>
    <property type="match status" value="1"/>
</dbReference>
<evidence type="ECO:0000313" key="5">
    <source>
        <dbReference type="EMBL" id="MDL9979419.1"/>
    </source>
</evidence>
<dbReference type="InterPro" id="IPR009061">
    <property type="entry name" value="DNA-bd_dom_put_sf"/>
</dbReference>
<dbReference type="InterPro" id="IPR016142">
    <property type="entry name" value="Citrate_synth-like_lrg_a-sub"/>
</dbReference>
<evidence type="ECO:0000256" key="2">
    <source>
        <dbReference type="ARBA" id="ARBA00010566"/>
    </source>
</evidence>
<evidence type="ECO:0000256" key="1">
    <source>
        <dbReference type="ARBA" id="ARBA00005163"/>
    </source>
</evidence>
<reference evidence="5 6" key="1">
    <citation type="submission" date="2023-06" db="EMBL/GenBank/DDBJ databases">
        <title>Microbacterium sp. nov., isolated from a waste landfill.</title>
        <authorList>
            <person name="Wen W."/>
        </authorList>
    </citation>
    <scope>NUCLEOTIDE SEQUENCE [LARGE SCALE GENOMIC DNA]</scope>
    <source>
        <strain evidence="5 6">ASV49</strain>
    </source>
</reference>
<dbReference type="InterPro" id="IPR002020">
    <property type="entry name" value="Citrate_synthase"/>
</dbReference>